<dbReference type="InterPro" id="IPR017972">
    <property type="entry name" value="Cyt_P450_CS"/>
</dbReference>
<dbReference type="InterPro" id="IPR002401">
    <property type="entry name" value="Cyt_P450_E_grp-I"/>
</dbReference>
<dbReference type="PRINTS" id="PR00385">
    <property type="entry name" value="P450"/>
</dbReference>
<comment type="cofactor">
    <cofactor evidence="5">
        <name>heme</name>
        <dbReference type="ChEBI" id="CHEBI:30413"/>
    </cofactor>
</comment>
<dbReference type="PANTHER" id="PTHR47944">
    <property type="entry name" value="CYTOCHROME P450 98A9"/>
    <property type="match status" value="1"/>
</dbReference>
<dbReference type="InterPro" id="IPR036396">
    <property type="entry name" value="Cyt_P450_sf"/>
</dbReference>
<evidence type="ECO:0000256" key="4">
    <source>
        <dbReference type="ARBA" id="ARBA00023004"/>
    </source>
</evidence>
<reference evidence="7" key="1">
    <citation type="submission" date="2020-06" db="EMBL/GenBank/DDBJ databases">
        <title>WGS assembly of Ceratodon purpureus strain R40.</title>
        <authorList>
            <person name="Carey S.B."/>
            <person name="Jenkins J."/>
            <person name="Shu S."/>
            <person name="Lovell J.T."/>
            <person name="Sreedasyam A."/>
            <person name="Maumus F."/>
            <person name="Tiley G.P."/>
            <person name="Fernandez-Pozo N."/>
            <person name="Barry K."/>
            <person name="Chen C."/>
            <person name="Wang M."/>
            <person name="Lipzen A."/>
            <person name="Daum C."/>
            <person name="Saski C.A."/>
            <person name="Payton A.C."/>
            <person name="Mcbreen J.C."/>
            <person name="Conrad R.E."/>
            <person name="Kollar L.M."/>
            <person name="Olsson S."/>
            <person name="Huttunen S."/>
            <person name="Landis J.B."/>
            <person name="Wickett N.J."/>
            <person name="Johnson M.G."/>
            <person name="Rensing S.A."/>
            <person name="Grimwood J."/>
            <person name="Schmutz J."/>
            <person name="Mcdaniel S.F."/>
        </authorList>
    </citation>
    <scope>NUCLEOTIDE SEQUENCE</scope>
    <source>
        <strain evidence="7">R40</strain>
    </source>
</reference>
<protein>
    <recommendedName>
        <fullName evidence="9">Cytochrome P450</fullName>
    </recommendedName>
</protein>
<accession>A0A8T0I367</accession>
<dbReference type="SUPFAM" id="SSF48264">
    <property type="entry name" value="Cytochrome P450"/>
    <property type="match status" value="1"/>
</dbReference>
<comment type="caution">
    <text evidence="7">The sequence shown here is derived from an EMBL/GenBank/DDBJ whole genome shotgun (WGS) entry which is preliminary data.</text>
</comment>
<name>A0A8T0I367_CERPU</name>
<dbReference type="GO" id="GO:0020037">
    <property type="term" value="F:heme binding"/>
    <property type="evidence" value="ECO:0007669"/>
    <property type="project" value="InterPro"/>
</dbReference>
<evidence type="ECO:0008006" key="9">
    <source>
        <dbReference type="Google" id="ProtNLM"/>
    </source>
</evidence>
<dbReference type="InterPro" id="IPR001128">
    <property type="entry name" value="Cyt_P450"/>
</dbReference>
<sequence length="509" mass="57291">MGSVLEILSGSVVALVAIYLCMRFLKTPRNLPPGPFAWPLIGSLHLIGPYPQRALLKLANQYGPLISVWFGQRLIIVATSPETAMEFVKTQDANFCSRPQQQAPTILLPHDLTFSDVTPHSKHLRKIFTMQFTTSKKVEAAQQLRADEFKHMLSTIPQEGWVNVKFHLEVLAGNVFSQLIMGKRLLQPTSHDEEVNDSTEKLKDLMTITADLDRIIGTFNPGDFIPAFKKLDLQGLGSRFKQFRSRMDTFIAKILEERLELRKNRDPKEQSREKDYLDALLDESDQKTNAIDLNVVKTMLWEIYAAGMETNIASSEWAMAEMVNSPESMRKCQEELDAVVGHERMVQESDLAKLPYVKAVVKETLRLHPPVPFLAHQCIKSCKAFGYDIKAGTSVFVNVWGMGRLEKVFPDAEKFYPDRFLPGGSNAGIDYQGQNFELLPFGTGRRICAGMPIASLMVQTVVATLMHAYNWTPPKDIELMEGLGAASLSKAVPLRAYTKARLAPHLYKY</sequence>
<dbReference type="Proteomes" id="UP000822688">
    <property type="component" value="Chromosome 5"/>
</dbReference>
<dbReference type="CDD" id="cd20618">
    <property type="entry name" value="CYP71_clan"/>
    <property type="match status" value="1"/>
</dbReference>
<evidence type="ECO:0000313" key="8">
    <source>
        <dbReference type="Proteomes" id="UP000822688"/>
    </source>
</evidence>
<evidence type="ECO:0000256" key="5">
    <source>
        <dbReference type="PIRSR" id="PIRSR602401-1"/>
    </source>
</evidence>
<organism evidence="7 8">
    <name type="scientific">Ceratodon purpureus</name>
    <name type="common">Fire moss</name>
    <name type="synonym">Dicranum purpureum</name>
    <dbReference type="NCBI Taxonomy" id="3225"/>
    <lineage>
        <taxon>Eukaryota</taxon>
        <taxon>Viridiplantae</taxon>
        <taxon>Streptophyta</taxon>
        <taxon>Embryophyta</taxon>
        <taxon>Bryophyta</taxon>
        <taxon>Bryophytina</taxon>
        <taxon>Bryopsida</taxon>
        <taxon>Dicranidae</taxon>
        <taxon>Pseudoditrichales</taxon>
        <taxon>Ditrichaceae</taxon>
        <taxon>Ceratodon</taxon>
    </lineage>
</organism>
<keyword evidence="4 5" id="KW-0408">Iron</keyword>
<dbReference type="GO" id="GO:0005506">
    <property type="term" value="F:iron ion binding"/>
    <property type="evidence" value="ECO:0007669"/>
    <property type="project" value="InterPro"/>
</dbReference>
<dbReference type="Pfam" id="PF00067">
    <property type="entry name" value="p450"/>
    <property type="match status" value="1"/>
</dbReference>
<dbReference type="Gene3D" id="1.10.630.10">
    <property type="entry name" value="Cytochrome P450"/>
    <property type="match status" value="1"/>
</dbReference>
<keyword evidence="5 6" id="KW-0349">Heme</keyword>
<dbReference type="GO" id="GO:0016705">
    <property type="term" value="F:oxidoreductase activity, acting on paired donors, with incorporation or reduction of molecular oxygen"/>
    <property type="evidence" value="ECO:0007669"/>
    <property type="project" value="InterPro"/>
</dbReference>
<comment type="similarity">
    <text evidence="1 6">Belongs to the cytochrome P450 family.</text>
</comment>
<dbReference type="PRINTS" id="PR00463">
    <property type="entry name" value="EP450I"/>
</dbReference>
<dbReference type="PANTHER" id="PTHR47944:SF16">
    <property type="entry name" value="CYTOCHROME P450 FAMILY 1 SUBFAMILY A POLYPEPTIDE 1"/>
    <property type="match status" value="1"/>
</dbReference>
<dbReference type="PROSITE" id="PS00086">
    <property type="entry name" value="CYTOCHROME_P450"/>
    <property type="match status" value="1"/>
</dbReference>
<proteinExistence type="inferred from homology"/>
<evidence type="ECO:0000256" key="1">
    <source>
        <dbReference type="ARBA" id="ARBA00010617"/>
    </source>
</evidence>
<keyword evidence="6" id="KW-0503">Monooxygenase</keyword>
<keyword evidence="2 5" id="KW-0479">Metal-binding</keyword>
<dbReference type="GO" id="GO:0004497">
    <property type="term" value="F:monooxygenase activity"/>
    <property type="evidence" value="ECO:0007669"/>
    <property type="project" value="UniProtKB-KW"/>
</dbReference>
<gene>
    <name evidence="7" type="ORF">KC19_5G124300</name>
</gene>
<keyword evidence="8" id="KW-1185">Reference proteome</keyword>
<evidence type="ECO:0000256" key="6">
    <source>
        <dbReference type="RuleBase" id="RU000461"/>
    </source>
</evidence>
<evidence type="ECO:0000256" key="2">
    <source>
        <dbReference type="ARBA" id="ARBA00022723"/>
    </source>
</evidence>
<keyword evidence="3 6" id="KW-0560">Oxidoreductase</keyword>
<dbReference type="AlphaFoldDB" id="A0A8T0I367"/>
<evidence type="ECO:0000313" key="7">
    <source>
        <dbReference type="EMBL" id="KAG0576998.1"/>
    </source>
</evidence>
<evidence type="ECO:0000256" key="3">
    <source>
        <dbReference type="ARBA" id="ARBA00023002"/>
    </source>
</evidence>
<dbReference type="EMBL" id="CM026425">
    <property type="protein sequence ID" value="KAG0576998.1"/>
    <property type="molecule type" value="Genomic_DNA"/>
</dbReference>
<feature type="binding site" description="axial binding residue" evidence="5">
    <location>
        <position position="448"/>
    </location>
    <ligand>
        <name>heme</name>
        <dbReference type="ChEBI" id="CHEBI:30413"/>
    </ligand>
    <ligandPart>
        <name>Fe</name>
        <dbReference type="ChEBI" id="CHEBI:18248"/>
    </ligandPart>
</feature>